<evidence type="ECO:0000313" key="4">
    <source>
        <dbReference type="RefSeq" id="XP_035828772.1"/>
    </source>
</evidence>
<feature type="compositionally biased region" description="Low complexity" evidence="1">
    <location>
        <begin position="498"/>
        <end position="518"/>
    </location>
</feature>
<evidence type="ECO:0000256" key="2">
    <source>
        <dbReference type="SAM" id="SignalP"/>
    </source>
</evidence>
<dbReference type="Proteomes" id="UP000694888">
    <property type="component" value="Unplaced"/>
</dbReference>
<feature type="compositionally biased region" description="Low complexity" evidence="1">
    <location>
        <begin position="269"/>
        <end position="288"/>
    </location>
</feature>
<feature type="region of interest" description="Disordered" evidence="1">
    <location>
        <begin position="359"/>
        <end position="408"/>
    </location>
</feature>
<feature type="region of interest" description="Disordered" evidence="1">
    <location>
        <begin position="130"/>
        <end position="179"/>
    </location>
</feature>
<evidence type="ECO:0000313" key="3">
    <source>
        <dbReference type="Proteomes" id="UP000694888"/>
    </source>
</evidence>
<gene>
    <name evidence="4" type="primary">LOC101861164</name>
</gene>
<keyword evidence="2" id="KW-0732">Signal</keyword>
<feature type="compositionally biased region" description="Low complexity" evidence="1">
    <location>
        <begin position="370"/>
        <end position="407"/>
    </location>
</feature>
<keyword evidence="3" id="KW-1185">Reference proteome</keyword>
<feature type="signal peptide" evidence="2">
    <location>
        <begin position="1"/>
        <end position="19"/>
    </location>
</feature>
<organism evidence="3 4">
    <name type="scientific">Aplysia californica</name>
    <name type="common">California sea hare</name>
    <dbReference type="NCBI Taxonomy" id="6500"/>
    <lineage>
        <taxon>Eukaryota</taxon>
        <taxon>Metazoa</taxon>
        <taxon>Spiralia</taxon>
        <taxon>Lophotrochozoa</taxon>
        <taxon>Mollusca</taxon>
        <taxon>Gastropoda</taxon>
        <taxon>Heterobranchia</taxon>
        <taxon>Euthyneura</taxon>
        <taxon>Tectipleura</taxon>
        <taxon>Aplysiida</taxon>
        <taxon>Aplysioidea</taxon>
        <taxon>Aplysiidae</taxon>
        <taxon>Aplysia</taxon>
    </lineage>
</organism>
<name>A0ABM1W279_APLCA</name>
<accession>A0ABM1W279</accession>
<evidence type="ECO:0000256" key="1">
    <source>
        <dbReference type="SAM" id="MobiDB-lite"/>
    </source>
</evidence>
<reference evidence="4" key="1">
    <citation type="submission" date="2025-08" db="UniProtKB">
        <authorList>
            <consortium name="RefSeq"/>
        </authorList>
    </citation>
    <scope>IDENTIFICATION</scope>
</reference>
<feature type="chain" id="PRO_5046650279" evidence="2">
    <location>
        <begin position="20"/>
        <end position="538"/>
    </location>
</feature>
<dbReference type="RefSeq" id="XP_035828772.1">
    <property type="nucleotide sequence ID" value="XM_035972879.1"/>
</dbReference>
<protein>
    <submittedName>
        <fullName evidence="4">Uncharacterized protein LOC101861164</fullName>
    </submittedName>
</protein>
<sequence>MVPKLYVLVLVITIGGGLSQTADTDYATQHESSPHKETSLKENLIALQADSDDPTDGNQSNNTALFEQILMTVPETCQNRFHLCGSLNPASKTLIEQGQFCTVLSNPLAKLCLVSMGPCTDEDFKSVKTQSCSEEHNFPSPTQQTQAPTQQTQAPTQQTQAPTQQTQAPTQQTQAPTQHIQSVNQNNTALFEQILKTVPETCQNRFHLCGSLNPASKTLIEQGQFCTVLSNPLAKLCLVGKDFCTDEDFQSVKTQSCPKENVPSPPTQQPHTSTQQTQAPTQLTQSPSQNNTALFEQILKTVPETCQNKFHSCGSLNPSSKTLIEQGQFCTVLSNPLAKLCLVSMGPCTDEDFKSVKTQSCSEEHNSPSPTQQTQAPTQQTQAPTRQTQAPTQQTQAPTQQTQAPTQHIQSVNQNNTALFEQILKTVPETCQNRFHLCGSLNPASKTLIEQGQFCTVLSNPLAKLCLVGKDFCTDEDFQSVKTQSCPKENVPSPPTQQPHTSTQQTQAPTQLTQSPSQNNTAPVLYSTVKSLGKIVSC</sequence>
<feature type="region of interest" description="Disordered" evidence="1">
    <location>
        <begin position="255"/>
        <end position="288"/>
    </location>
</feature>
<feature type="region of interest" description="Disordered" evidence="1">
    <location>
        <begin position="483"/>
        <end position="521"/>
    </location>
</feature>
<feature type="compositionally biased region" description="Low complexity" evidence="1">
    <location>
        <begin position="141"/>
        <end position="178"/>
    </location>
</feature>
<proteinExistence type="predicted"/>
<dbReference type="GeneID" id="101861164"/>